<accession>A0A1W1V212</accession>
<dbReference type="AlphaFoldDB" id="A0A1W1V212"/>
<feature type="transmembrane region" description="Helical" evidence="1">
    <location>
        <begin position="132"/>
        <end position="160"/>
    </location>
</feature>
<keyword evidence="3" id="KW-1185">Reference proteome</keyword>
<sequence length="162" mass="17402">MQLNFLLDEPNSPSLCIQRSAWTGKTKLYADGQEVPPQSKPGLFSKIRSFMVPMPDGSERQLTLKNRFYDPVPVADIDGEPILLAKALAPWEHVVACIPMLLIFGGGLIGGLCGVGAMLANISIMRSERPTGLRVAFCVGITLAAFVVYVLLAGMLQLAVAS</sequence>
<gene>
    <name evidence="2" type="ORF">SAMN00120144_1536</name>
</gene>
<keyword evidence="1" id="KW-0472">Membrane</keyword>
<dbReference type="STRING" id="645990.SAMN00120144_1536"/>
<evidence type="ECO:0000313" key="2">
    <source>
        <dbReference type="EMBL" id="SMB87316.1"/>
    </source>
</evidence>
<feature type="transmembrane region" description="Helical" evidence="1">
    <location>
        <begin position="93"/>
        <end position="120"/>
    </location>
</feature>
<evidence type="ECO:0000313" key="3">
    <source>
        <dbReference type="Proteomes" id="UP000192266"/>
    </source>
</evidence>
<keyword evidence="1" id="KW-1133">Transmembrane helix</keyword>
<protein>
    <submittedName>
        <fullName evidence="2">Uncharacterized protein</fullName>
    </submittedName>
</protein>
<dbReference type="EMBL" id="FWWW01000047">
    <property type="protein sequence ID" value="SMB87316.1"/>
    <property type="molecule type" value="Genomic_DNA"/>
</dbReference>
<keyword evidence="1" id="KW-0812">Transmembrane</keyword>
<reference evidence="2 3" key="1">
    <citation type="submission" date="2017-04" db="EMBL/GenBank/DDBJ databases">
        <authorList>
            <person name="Afonso C.L."/>
            <person name="Miller P.J."/>
            <person name="Scott M.A."/>
            <person name="Spackman E."/>
            <person name="Goraichik I."/>
            <person name="Dimitrov K.M."/>
            <person name="Suarez D.L."/>
            <person name="Swayne D.E."/>
        </authorList>
    </citation>
    <scope>NUCLEOTIDE SEQUENCE [LARGE SCALE GENOMIC DNA]</scope>
    <source>
        <strain evidence="2 3">DSM 11622</strain>
    </source>
</reference>
<name>A0A1W1V212_9BACT</name>
<evidence type="ECO:0000256" key="1">
    <source>
        <dbReference type="SAM" id="Phobius"/>
    </source>
</evidence>
<proteinExistence type="predicted"/>
<dbReference type="Proteomes" id="UP000192266">
    <property type="component" value="Unassembled WGS sequence"/>
</dbReference>
<organism evidence="2 3">
    <name type="scientific">Hymenobacter roseosalivarius DSM 11622</name>
    <dbReference type="NCBI Taxonomy" id="645990"/>
    <lineage>
        <taxon>Bacteria</taxon>
        <taxon>Pseudomonadati</taxon>
        <taxon>Bacteroidota</taxon>
        <taxon>Cytophagia</taxon>
        <taxon>Cytophagales</taxon>
        <taxon>Hymenobacteraceae</taxon>
        <taxon>Hymenobacter</taxon>
    </lineage>
</organism>